<name>A0A642UTF0_DIURU</name>
<comment type="similarity">
    <text evidence="2">Belongs to the ATG3 family.</text>
</comment>
<evidence type="ECO:0000313" key="13">
    <source>
        <dbReference type="Proteomes" id="UP000449547"/>
    </source>
</evidence>
<evidence type="ECO:0000256" key="6">
    <source>
        <dbReference type="ARBA" id="ARBA00022786"/>
    </source>
</evidence>
<keyword evidence="8" id="KW-0072">Autophagy</keyword>
<evidence type="ECO:0000256" key="5">
    <source>
        <dbReference type="ARBA" id="ARBA00022490"/>
    </source>
</evidence>
<keyword evidence="4" id="KW-0813">Transport</keyword>
<dbReference type="GO" id="GO:0015031">
    <property type="term" value="P:protein transport"/>
    <property type="evidence" value="ECO:0007669"/>
    <property type="project" value="UniProtKB-KW"/>
</dbReference>
<dbReference type="GO" id="GO:0044804">
    <property type="term" value="P:nucleophagy"/>
    <property type="evidence" value="ECO:0007669"/>
    <property type="project" value="TreeGrafter"/>
</dbReference>
<dbReference type="OMA" id="KWCKAIS"/>
<evidence type="ECO:0000313" key="12">
    <source>
        <dbReference type="EMBL" id="KAA8904929.1"/>
    </source>
</evidence>
<comment type="caution">
    <text evidence="12">The sequence shown here is derived from an EMBL/GenBank/DDBJ whole genome shotgun (WGS) entry which is preliminary data.</text>
</comment>
<keyword evidence="5" id="KW-0963">Cytoplasm</keyword>
<gene>
    <name evidence="12" type="ORF">DIURU_001765</name>
</gene>
<protein>
    <recommendedName>
        <fullName evidence="3">Autophagy-related protein 3</fullName>
    </recommendedName>
    <alternativeName>
        <fullName evidence="10 11">Autophagy-related E2-like conjugation enzyme ATG3</fullName>
    </alternativeName>
</protein>
<dbReference type="GO" id="GO:0000422">
    <property type="term" value="P:autophagy of mitochondrion"/>
    <property type="evidence" value="ECO:0007669"/>
    <property type="project" value="TreeGrafter"/>
</dbReference>
<keyword evidence="7" id="KW-0653">Protein transport</keyword>
<evidence type="ECO:0000256" key="9">
    <source>
        <dbReference type="ARBA" id="ARBA00025674"/>
    </source>
</evidence>
<dbReference type="GO" id="GO:0005829">
    <property type="term" value="C:cytosol"/>
    <property type="evidence" value="ECO:0007669"/>
    <property type="project" value="TreeGrafter"/>
</dbReference>
<accession>A0A642UTF0</accession>
<dbReference type="Gene3D" id="3.30.1460.50">
    <property type="match status" value="1"/>
</dbReference>
<dbReference type="RefSeq" id="XP_034013444.1">
    <property type="nucleotide sequence ID" value="XM_034154344.1"/>
</dbReference>
<dbReference type="GO" id="GO:0000045">
    <property type="term" value="P:autophagosome assembly"/>
    <property type="evidence" value="ECO:0007669"/>
    <property type="project" value="TreeGrafter"/>
</dbReference>
<evidence type="ECO:0000256" key="1">
    <source>
        <dbReference type="ARBA" id="ARBA00004496"/>
    </source>
</evidence>
<keyword evidence="6" id="KW-0833">Ubl conjugation pathway</keyword>
<keyword evidence="13" id="KW-1185">Reference proteome</keyword>
<dbReference type="VEuPathDB" id="FungiDB:DIURU_001765"/>
<dbReference type="AlphaFoldDB" id="A0A642UTF0"/>
<dbReference type="GO" id="GO:0000407">
    <property type="term" value="C:phagophore assembly site"/>
    <property type="evidence" value="ECO:0007669"/>
    <property type="project" value="TreeGrafter"/>
</dbReference>
<dbReference type="PANTHER" id="PTHR12866">
    <property type="entry name" value="UBIQUITIN-LIKE-CONJUGATING ENZYME ATG3"/>
    <property type="match status" value="1"/>
</dbReference>
<evidence type="ECO:0000256" key="7">
    <source>
        <dbReference type="ARBA" id="ARBA00022927"/>
    </source>
</evidence>
<dbReference type="Proteomes" id="UP000449547">
    <property type="component" value="Unassembled WGS sequence"/>
</dbReference>
<evidence type="ECO:0000256" key="3">
    <source>
        <dbReference type="ARBA" id="ARBA00018067"/>
    </source>
</evidence>
<dbReference type="PANTHER" id="PTHR12866:SF2">
    <property type="entry name" value="UBIQUITIN-LIKE-CONJUGATING ENZYME ATG3"/>
    <property type="match status" value="1"/>
</dbReference>
<organism evidence="12 13">
    <name type="scientific">Diutina rugosa</name>
    <name type="common">Yeast</name>
    <name type="synonym">Candida rugosa</name>
    <dbReference type="NCBI Taxonomy" id="5481"/>
    <lineage>
        <taxon>Eukaryota</taxon>
        <taxon>Fungi</taxon>
        <taxon>Dikarya</taxon>
        <taxon>Ascomycota</taxon>
        <taxon>Saccharomycotina</taxon>
        <taxon>Pichiomycetes</taxon>
        <taxon>Debaryomycetaceae</taxon>
        <taxon>Diutina</taxon>
    </lineage>
</organism>
<comment type="subcellular location">
    <subcellularLocation>
        <location evidence="1">Cytoplasm</location>
    </subcellularLocation>
</comment>
<evidence type="ECO:0000256" key="4">
    <source>
        <dbReference type="ARBA" id="ARBA00022448"/>
    </source>
</evidence>
<dbReference type="GO" id="GO:0019776">
    <property type="term" value="F:Atg8-family ligase activity"/>
    <property type="evidence" value="ECO:0007669"/>
    <property type="project" value="TreeGrafter"/>
</dbReference>
<dbReference type="GO" id="GO:0061723">
    <property type="term" value="P:glycophagy"/>
    <property type="evidence" value="ECO:0007669"/>
    <property type="project" value="TreeGrafter"/>
</dbReference>
<comment type="function">
    <text evidence="9">E2 conjugating enzyme required for the cytoplasm to vacuole transport (Cvt) and autophagy. Required for selective autophagic degradation of the nucleus (nucleophagy) as well as for mitophagy which contributes to regulate mitochondrial quantity and quality by eliminating the mitochondria to a basal level to fulfill cellular energy requirements and preventing excess ROS production. Responsible for the E2-like covalent binding of phosphatidylethanolamine to the C-terminal Gly of ATG8. The ATG12-ATG5 conjugate plays a role of an E3 and promotes the transfer of ATG8 from ATG3 to phosphatidylethanolamine (PE). This step is required for the membrane association of ATG8. The formation of the ATG8-phosphatidylethanolamine conjugate is essential for autophagy and for the cytoplasm to vacuole transport (Cvt). The ATG8-PE conjugate mediates tethering between adjacent membranes and stimulates membrane hemifusion, leading to expansion of the autophagosomal membrane during autophagy.</text>
</comment>
<dbReference type="Pfam" id="PF03987">
    <property type="entry name" value="Autophagy_act_C"/>
    <property type="match status" value="1"/>
</dbReference>
<evidence type="ECO:0000256" key="8">
    <source>
        <dbReference type="ARBA" id="ARBA00023006"/>
    </source>
</evidence>
<dbReference type="OrthoDB" id="1584384at2759"/>
<reference evidence="12 13" key="1">
    <citation type="submission" date="2019-07" db="EMBL/GenBank/DDBJ databases">
        <title>Genome assembly of two rare yeast pathogens: Diutina rugosa and Trichomonascus ciferrii.</title>
        <authorList>
            <person name="Mixao V."/>
            <person name="Saus E."/>
            <person name="Hansen A."/>
            <person name="Lass-Flor C."/>
            <person name="Gabaldon T."/>
        </authorList>
    </citation>
    <scope>NUCLEOTIDE SEQUENCE [LARGE SCALE GENOMIC DNA]</scope>
    <source>
        <strain evidence="12 13">CBS 613</strain>
    </source>
</reference>
<proteinExistence type="inferred from homology"/>
<dbReference type="GeneID" id="54780418"/>
<dbReference type="EMBL" id="SWFT01000051">
    <property type="protein sequence ID" value="KAA8904929.1"/>
    <property type="molecule type" value="Genomic_DNA"/>
</dbReference>
<evidence type="ECO:0000256" key="11">
    <source>
        <dbReference type="ARBA" id="ARBA00033139"/>
    </source>
</evidence>
<dbReference type="InterPro" id="IPR007135">
    <property type="entry name" value="Atg3/Atg10"/>
</dbReference>
<evidence type="ECO:0000256" key="2">
    <source>
        <dbReference type="ARBA" id="ARBA00007683"/>
    </source>
</evidence>
<evidence type="ECO:0000256" key="10">
    <source>
        <dbReference type="ARBA" id="ARBA00032144"/>
    </source>
</evidence>
<sequence>MLRSKLSSWREYLTPINNTSNFDEKGELSPDEFIAAGDFLVAKFPTWQWGSSPPQLQKPFLPPDKQFLVTRKVPSVQRASALTEVHFDENGDDDDDIIQVAAPQLTANAVNDEIADMEALMNANDDDLADFDDMEIVNNDSKLRKYDMYITYSTSYRVPKMYLVGYGGDGVPLTPQQMFEDINADYRDKTSTIEKLPVATATTSVSIHPCKHANVMRVMMAHAKESGGVRADHYLVVFLKFIASVCPGIDYDYTMDALA</sequence>